<dbReference type="InterPro" id="IPR007044">
    <property type="entry name" value="Cyclodeamin/CycHdrlase"/>
</dbReference>
<keyword evidence="3" id="KW-1185">Reference proteome</keyword>
<gene>
    <name evidence="2" type="ORF">GCM10023322_16800</name>
</gene>
<accession>A0ABP9RMT6</accession>
<protein>
    <recommendedName>
        <fullName evidence="1">Cyclodeaminase/cyclohydrolase domain-containing protein</fullName>
    </recommendedName>
</protein>
<reference evidence="3" key="1">
    <citation type="journal article" date="2019" name="Int. J. Syst. Evol. Microbiol.">
        <title>The Global Catalogue of Microorganisms (GCM) 10K type strain sequencing project: providing services to taxonomists for standard genome sequencing and annotation.</title>
        <authorList>
            <consortium name="The Broad Institute Genomics Platform"/>
            <consortium name="The Broad Institute Genome Sequencing Center for Infectious Disease"/>
            <person name="Wu L."/>
            <person name="Ma J."/>
        </authorList>
    </citation>
    <scope>NUCLEOTIDE SEQUENCE [LARGE SCALE GENOMIC DNA]</scope>
    <source>
        <strain evidence="3">JCM 18304</strain>
    </source>
</reference>
<evidence type="ECO:0000313" key="2">
    <source>
        <dbReference type="EMBL" id="GAA5181643.1"/>
    </source>
</evidence>
<dbReference type="InterPro" id="IPR036178">
    <property type="entry name" value="Formintransfe-cycloase-like_sf"/>
</dbReference>
<organism evidence="2 3">
    <name type="scientific">Rugosimonospora acidiphila</name>
    <dbReference type="NCBI Taxonomy" id="556531"/>
    <lineage>
        <taxon>Bacteria</taxon>
        <taxon>Bacillati</taxon>
        <taxon>Actinomycetota</taxon>
        <taxon>Actinomycetes</taxon>
        <taxon>Micromonosporales</taxon>
        <taxon>Micromonosporaceae</taxon>
        <taxon>Rugosimonospora</taxon>
    </lineage>
</organism>
<dbReference type="SUPFAM" id="SSF101262">
    <property type="entry name" value="Methenyltetrahydrofolate cyclohydrolase-like"/>
    <property type="match status" value="1"/>
</dbReference>
<sequence>MLGDWLEQLGSSASTPGGGAAAALAAASGAALVEMVVNLTVGKNAYAEHEAYVRPIGEEARQLRLRALELAGADQAAFDAVMAAYGLAKQTDEEKAARSLAIQTATAEAAQPPLRVAGVAARIIELAASLPGRSNRNVLSDVGVAASLAVSALESAAINVEVNLATLKDETVRSELRRELDAHVATGQLGREIVGNVRRGVSG</sequence>
<feature type="domain" description="Cyclodeaminase/cyclohydrolase" evidence="1">
    <location>
        <begin position="2"/>
        <end position="181"/>
    </location>
</feature>
<comment type="caution">
    <text evidence="2">The sequence shown here is derived from an EMBL/GenBank/DDBJ whole genome shotgun (WGS) entry which is preliminary data.</text>
</comment>
<dbReference type="Proteomes" id="UP001501570">
    <property type="component" value="Unassembled WGS sequence"/>
</dbReference>
<evidence type="ECO:0000313" key="3">
    <source>
        <dbReference type="Proteomes" id="UP001501570"/>
    </source>
</evidence>
<name>A0ABP9RMT6_9ACTN</name>
<dbReference type="Gene3D" id="1.20.120.680">
    <property type="entry name" value="Formiminotetrahydrofolate cyclodeaminase monomer, up-and-down helical bundle"/>
    <property type="match status" value="1"/>
</dbReference>
<dbReference type="Pfam" id="PF04961">
    <property type="entry name" value="FTCD_C"/>
    <property type="match status" value="1"/>
</dbReference>
<evidence type="ECO:0000259" key="1">
    <source>
        <dbReference type="Pfam" id="PF04961"/>
    </source>
</evidence>
<dbReference type="EMBL" id="BAABJQ010000004">
    <property type="protein sequence ID" value="GAA5181643.1"/>
    <property type="molecule type" value="Genomic_DNA"/>
</dbReference>
<proteinExistence type="predicted"/>